<reference evidence="4 5" key="1">
    <citation type="submission" date="2015-11" db="EMBL/GenBank/DDBJ databases">
        <title>Expanding the genomic diversity of Burkholderia species for the development of highly accurate diagnostics.</title>
        <authorList>
            <person name="Sahl J."/>
            <person name="Keim P."/>
            <person name="Wagner D."/>
        </authorList>
    </citation>
    <scope>NUCLEOTIDE SEQUENCE [LARGE SCALE GENOMIC DNA]</scope>
    <source>
        <strain evidence="4 5">MSMB2087WGS</strain>
    </source>
</reference>
<evidence type="ECO:0000256" key="1">
    <source>
        <dbReference type="ARBA" id="ARBA00022490"/>
    </source>
</evidence>
<accession>A0A106QC85</accession>
<dbReference type="AlphaFoldDB" id="A0A106QC85"/>
<evidence type="ECO:0000256" key="3">
    <source>
        <dbReference type="HAMAP-Rule" id="MF_00023"/>
    </source>
</evidence>
<comment type="similarity">
    <text evidence="3">Belongs to the SmpB family.</text>
</comment>
<organism evidence="4 5">
    <name type="scientific">Burkholderia ubonensis</name>
    <dbReference type="NCBI Taxonomy" id="101571"/>
    <lineage>
        <taxon>Bacteria</taxon>
        <taxon>Pseudomonadati</taxon>
        <taxon>Pseudomonadota</taxon>
        <taxon>Betaproteobacteria</taxon>
        <taxon>Burkholderiales</taxon>
        <taxon>Burkholderiaceae</taxon>
        <taxon>Burkholderia</taxon>
        <taxon>Burkholderia cepacia complex</taxon>
    </lineage>
</organism>
<dbReference type="Pfam" id="PF01668">
    <property type="entry name" value="SmpB"/>
    <property type="match status" value="1"/>
</dbReference>
<protein>
    <recommendedName>
        <fullName evidence="3">SsrA-binding protein</fullName>
    </recommendedName>
    <alternativeName>
        <fullName evidence="3">Small protein B</fullName>
    </alternativeName>
</protein>
<proteinExistence type="inferred from homology"/>
<dbReference type="GO" id="GO:0070930">
    <property type="term" value="P:trans-translation-dependent protein tagging"/>
    <property type="evidence" value="ECO:0007669"/>
    <property type="project" value="TreeGrafter"/>
</dbReference>
<dbReference type="GO" id="GO:0003723">
    <property type="term" value="F:RNA binding"/>
    <property type="evidence" value="ECO:0007669"/>
    <property type="project" value="UniProtKB-UniRule"/>
</dbReference>
<dbReference type="RefSeq" id="WP_060192687.1">
    <property type="nucleotide sequence ID" value="NZ_LPHD01000049.1"/>
</dbReference>
<keyword evidence="1 3" id="KW-0963">Cytoplasm</keyword>
<dbReference type="InterPro" id="IPR023620">
    <property type="entry name" value="SmpB"/>
</dbReference>
<name>A0A106QC85_9BURK</name>
<dbReference type="NCBIfam" id="TIGR00086">
    <property type="entry name" value="smpB"/>
    <property type="match status" value="1"/>
</dbReference>
<dbReference type="InterPro" id="IPR020081">
    <property type="entry name" value="SsrA-bd_prot_CS"/>
</dbReference>
<evidence type="ECO:0000313" key="4">
    <source>
        <dbReference type="EMBL" id="KWA84289.1"/>
    </source>
</evidence>
<dbReference type="InterPro" id="IPR000037">
    <property type="entry name" value="SsrA-bd_prot"/>
</dbReference>
<dbReference type="GO" id="GO:0005829">
    <property type="term" value="C:cytosol"/>
    <property type="evidence" value="ECO:0007669"/>
    <property type="project" value="TreeGrafter"/>
</dbReference>
<dbReference type="NCBIfam" id="NF003843">
    <property type="entry name" value="PRK05422.1"/>
    <property type="match status" value="1"/>
</dbReference>
<comment type="subcellular location">
    <subcellularLocation>
        <location evidence="3">Cytoplasm</location>
    </subcellularLocation>
    <text evidence="3">The tmRNA-SmpB complex associates with stalled 70S ribosomes.</text>
</comment>
<dbReference type="Gene3D" id="2.40.280.10">
    <property type="match status" value="1"/>
</dbReference>
<gene>
    <name evidence="3" type="primary">smpB</name>
    <name evidence="4" type="ORF">WL29_23315</name>
</gene>
<dbReference type="Proteomes" id="UP000060630">
    <property type="component" value="Unassembled WGS sequence"/>
</dbReference>
<comment type="function">
    <text evidence="3">Required for rescue of stalled ribosomes mediated by trans-translation. Binds to transfer-messenger RNA (tmRNA), required for stable association of tmRNA with ribosomes. tmRNA and SmpB together mimic tRNA shape, replacing the anticodon stem-loop with SmpB. tmRNA is encoded by the ssrA gene; the 2 termini fold to resemble tRNA(Ala) and it encodes a 'tag peptide', a short internal open reading frame. During trans-translation Ala-aminoacylated tmRNA acts like a tRNA, entering the A-site of stalled ribosomes, displacing the stalled mRNA. The ribosome then switches to translate the ORF on the tmRNA; the nascent peptide is terminated with the 'tag peptide' encoded by the tmRNA and targeted for degradation. The ribosome is freed to recommence translation, which seems to be the essential function of trans-translation.</text>
</comment>
<dbReference type="PANTHER" id="PTHR30308">
    <property type="entry name" value="TMRNA-BINDING COMPONENT OF TRANS-TRANSLATION TAGGING COMPLEX"/>
    <property type="match status" value="1"/>
</dbReference>
<comment type="caution">
    <text evidence="4">The sequence shown here is derived from an EMBL/GenBank/DDBJ whole genome shotgun (WGS) entry which is preliminary data.</text>
</comment>
<keyword evidence="2 3" id="KW-0694">RNA-binding</keyword>
<dbReference type="CDD" id="cd09294">
    <property type="entry name" value="SmpB"/>
    <property type="match status" value="1"/>
</dbReference>
<dbReference type="HAMAP" id="MF_00023">
    <property type="entry name" value="SmpB"/>
    <property type="match status" value="1"/>
</dbReference>
<dbReference type="EMBL" id="LPHD01000049">
    <property type="protein sequence ID" value="KWA84289.1"/>
    <property type="molecule type" value="Genomic_DNA"/>
</dbReference>
<dbReference type="SUPFAM" id="SSF74982">
    <property type="entry name" value="Small protein B (SmpB)"/>
    <property type="match status" value="1"/>
</dbReference>
<evidence type="ECO:0000256" key="2">
    <source>
        <dbReference type="ARBA" id="ARBA00022884"/>
    </source>
</evidence>
<evidence type="ECO:0000313" key="5">
    <source>
        <dbReference type="Proteomes" id="UP000060630"/>
    </source>
</evidence>
<sequence length="152" mass="17035">MTTILENRQARHLYFIEESLEAGLVLEGWEVKAILAGRANFNGGGAFVRMSGGEAWLEAMTITPLPMSNQGLLSRQEPARARKLLLHSAELTKLTRKVAERGYTVVPLEVIRGRKLKLKIGLAKGKNVADKRETIKKRDLGREIQRELSSRD</sequence>
<dbReference type="GO" id="GO:0070929">
    <property type="term" value="P:trans-translation"/>
    <property type="evidence" value="ECO:0007669"/>
    <property type="project" value="UniProtKB-UniRule"/>
</dbReference>
<dbReference type="PROSITE" id="PS01317">
    <property type="entry name" value="SSRP"/>
    <property type="match status" value="1"/>
</dbReference>
<dbReference type="PANTHER" id="PTHR30308:SF2">
    <property type="entry name" value="SSRA-BINDING PROTEIN"/>
    <property type="match status" value="1"/>
</dbReference>